<organism evidence="3 4">
    <name type="scientific">Candidatus Allocopromorpha excrementipullorum</name>
    <dbReference type="NCBI Taxonomy" id="2840743"/>
    <lineage>
        <taxon>Bacteria</taxon>
        <taxon>Bacillati</taxon>
        <taxon>Bacillota</taxon>
        <taxon>Clostridia</taxon>
        <taxon>Eubacteriales</taxon>
        <taxon>Eubacteriaceae</taxon>
        <taxon>Eubacteriaceae incertae sedis</taxon>
        <taxon>Candidatus Allocopromorpha</taxon>
    </lineage>
</organism>
<dbReference type="PROSITE" id="PS00061">
    <property type="entry name" value="ADH_SHORT"/>
    <property type="match status" value="1"/>
</dbReference>
<dbReference type="NCBIfam" id="NF005559">
    <property type="entry name" value="PRK07231.1"/>
    <property type="match status" value="1"/>
</dbReference>
<dbReference type="FunFam" id="3.40.50.720:FF:000084">
    <property type="entry name" value="Short-chain dehydrogenase reductase"/>
    <property type="match status" value="1"/>
</dbReference>
<accession>A0A9D1N4S6</accession>
<dbReference type="Gene3D" id="3.40.50.720">
    <property type="entry name" value="NAD(P)-binding Rossmann-like Domain"/>
    <property type="match status" value="1"/>
</dbReference>
<evidence type="ECO:0000256" key="1">
    <source>
        <dbReference type="ARBA" id="ARBA00006484"/>
    </source>
</evidence>
<dbReference type="PRINTS" id="PR00080">
    <property type="entry name" value="SDRFAMILY"/>
</dbReference>
<keyword evidence="2 3" id="KW-0560">Oxidoreductase</keyword>
<dbReference type="SUPFAM" id="SSF51735">
    <property type="entry name" value="NAD(P)-binding Rossmann-fold domains"/>
    <property type="match status" value="1"/>
</dbReference>
<evidence type="ECO:0000313" key="3">
    <source>
        <dbReference type="EMBL" id="HIU95147.1"/>
    </source>
</evidence>
<dbReference type="InterPro" id="IPR036291">
    <property type="entry name" value="NAD(P)-bd_dom_sf"/>
</dbReference>
<dbReference type="GO" id="GO:0008206">
    <property type="term" value="P:bile acid metabolic process"/>
    <property type="evidence" value="ECO:0007669"/>
    <property type="project" value="UniProtKB-ARBA"/>
</dbReference>
<reference evidence="3" key="2">
    <citation type="journal article" date="2021" name="PeerJ">
        <title>Extensive microbial diversity within the chicken gut microbiome revealed by metagenomics and culture.</title>
        <authorList>
            <person name="Gilroy R."/>
            <person name="Ravi A."/>
            <person name="Getino M."/>
            <person name="Pursley I."/>
            <person name="Horton D.L."/>
            <person name="Alikhan N.F."/>
            <person name="Baker D."/>
            <person name="Gharbi K."/>
            <person name="Hall N."/>
            <person name="Watson M."/>
            <person name="Adriaenssens E.M."/>
            <person name="Foster-Nyarko E."/>
            <person name="Jarju S."/>
            <person name="Secka A."/>
            <person name="Antonio M."/>
            <person name="Oren A."/>
            <person name="Chaudhuri R.R."/>
            <person name="La Ragione R."/>
            <person name="Hildebrand F."/>
            <person name="Pallen M.J."/>
        </authorList>
    </citation>
    <scope>NUCLEOTIDE SEQUENCE</scope>
    <source>
        <strain evidence="3">ChiSjej4B22-8349</strain>
    </source>
</reference>
<dbReference type="InterPro" id="IPR002347">
    <property type="entry name" value="SDR_fam"/>
</dbReference>
<dbReference type="PRINTS" id="PR00081">
    <property type="entry name" value="GDHRDH"/>
</dbReference>
<protein>
    <submittedName>
        <fullName evidence="3">Glucose 1-dehydrogenase</fullName>
        <ecNumber evidence="3">1.1.1.47</ecNumber>
    </submittedName>
</protein>
<dbReference type="AlphaFoldDB" id="A0A9D1N4S6"/>
<dbReference type="PANTHER" id="PTHR24321">
    <property type="entry name" value="DEHYDROGENASES, SHORT CHAIN"/>
    <property type="match status" value="1"/>
</dbReference>
<comment type="similarity">
    <text evidence="1">Belongs to the short-chain dehydrogenases/reductases (SDR) family.</text>
</comment>
<reference evidence="3" key="1">
    <citation type="submission" date="2020-10" db="EMBL/GenBank/DDBJ databases">
        <authorList>
            <person name="Gilroy R."/>
        </authorList>
    </citation>
    <scope>NUCLEOTIDE SEQUENCE</scope>
    <source>
        <strain evidence="3">ChiSjej4B22-8349</strain>
    </source>
</reference>
<dbReference type="PANTHER" id="PTHR24321:SF8">
    <property type="entry name" value="ESTRADIOL 17-BETA-DEHYDROGENASE 8-RELATED"/>
    <property type="match status" value="1"/>
</dbReference>
<proteinExistence type="inferred from homology"/>
<dbReference type="Proteomes" id="UP000824130">
    <property type="component" value="Unassembled WGS sequence"/>
</dbReference>
<gene>
    <name evidence="3" type="ORF">IAD25_00355</name>
</gene>
<comment type="caution">
    <text evidence="3">The sequence shown here is derived from an EMBL/GenBank/DDBJ whole genome shotgun (WGS) entry which is preliminary data.</text>
</comment>
<dbReference type="EMBL" id="DVOB01000007">
    <property type="protein sequence ID" value="HIU95147.1"/>
    <property type="molecule type" value="Genomic_DNA"/>
</dbReference>
<dbReference type="GO" id="GO:0047936">
    <property type="term" value="F:glucose 1-dehydrogenase [NAD(P)+] activity"/>
    <property type="evidence" value="ECO:0007669"/>
    <property type="project" value="UniProtKB-EC"/>
</dbReference>
<name>A0A9D1N4S6_9FIRM</name>
<dbReference type="InterPro" id="IPR020904">
    <property type="entry name" value="Sc_DH/Rdtase_CS"/>
</dbReference>
<sequence>MNRLENKVALISGATKGIGRTAAHLFASEGAKVVICGRDAKEGESAAAAINADYPGHAVFCRLDVTLRESWEEAIKLAKERFGELNILINNAGTSYRESLPEISDETWNKTIATNQTGVFYGMQLGIEAIAENGKPGAVVSTASVDGIVGDSEFFAYCATKAAVQAMTRCAALYCGEKGYDIRVNAVAPGYILTPMAEEDARQNGQTIEEYCSEFAAHHPIGRMGTPLEIAEAYLYLASDASSFVTGTTLVSDGGYTIK</sequence>
<dbReference type="Pfam" id="PF13561">
    <property type="entry name" value="adh_short_C2"/>
    <property type="match status" value="1"/>
</dbReference>
<evidence type="ECO:0000313" key="4">
    <source>
        <dbReference type="Proteomes" id="UP000824130"/>
    </source>
</evidence>
<dbReference type="EC" id="1.1.1.47" evidence="3"/>
<evidence type="ECO:0000256" key="2">
    <source>
        <dbReference type="ARBA" id="ARBA00023002"/>
    </source>
</evidence>